<organism evidence="2 3">
    <name type="scientific">Fistulina hepatica ATCC 64428</name>
    <dbReference type="NCBI Taxonomy" id="1128425"/>
    <lineage>
        <taxon>Eukaryota</taxon>
        <taxon>Fungi</taxon>
        <taxon>Dikarya</taxon>
        <taxon>Basidiomycota</taxon>
        <taxon>Agaricomycotina</taxon>
        <taxon>Agaricomycetes</taxon>
        <taxon>Agaricomycetidae</taxon>
        <taxon>Agaricales</taxon>
        <taxon>Fistulinaceae</taxon>
        <taxon>Fistulina</taxon>
    </lineage>
</organism>
<dbReference type="EMBL" id="KN881814">
    <property type="protein sequence ID" value="KIY48768.1"/>
    <property type="molecule type" value="Genomic_DNA"/>
</dbReference>
<keyword evidence="3" id="KW-1185">Reference proteome</keyword>
<gene>
    <name evidence="2" type="ORF">FISHEDRAFT_73312</name>
</gene>
<dbReference type="OrthoDB" id="3266451at2759"/>
<dbReference type="InterPro" id="IPR036047">
    <property type="entry name" value="F-box-like_dom_sf"/>
</dbReference>
<evidence type="ECO:0000313" key="2">
    <source>
        <dbReference type="EMBL" id="KIY48768.1"/>
    </source>
</evidence>
<feature type="domain" description="F-box" evidence="1">
    <location>
        <begin position="88"/>
        <end position="134"/>
    </location>
</feature>
<accession>A0A0D7AD17</accession>
<sequence>MTSRFPFVSSPSIDCLDPQIDWSRQSLTALLRSNIVPVADIQRITLFAENTDAQVAALDVQLKALNVQRAALVWRATAARSLLSPVRLLPDELLLHTFSFVSYDISSIPMRVASVCKRWHDVVYSAPSLWCNLRLPSCKVPLSIIDAWMERSLPMPLNMQLGLRSTPESRSIELVSKLPLYGRRIQTLRLSLRRHHFKAVNALPHDSFPALEALALDLDPFGSDSFGSPERLVTRAFAGSRMLRRLAFIMHTEAFHDVNQMLLDFPFAQITDAFIYSSPSMIFKFVQELKALRTAAFVTRRPLGQRSPFTELVDLPIDTLELQGTDYSEPFWILFSLPGFREFLCNLMHSLYSAGFSDLHSYLFDHSPLLDRVVRGSTSITRLVMRSMDEWLSVLDVVKGSPAFESIQVLKISVYEDLSLWPRFMEMLTYHPTSSVLPLFPRLQVVVFDIRLSRRQETEVERIDDSLAAMILSRWKVCPLVVCHYLWMGSVGRLTVREHFSAQLQSCFDDGLVMEGFA</sequence>
<dbReference type="Proteomes" id="UP000054144">
    <property type="component" value="Unassembled WGS sequence"/>
</dbReference>
<evidence type="ECO:0000259" key="1">
    <source>
        <dbReference type="Pfam" id="PF12937"/>
    </source>
</evidence>
<dbReference type="Pfam" id="PF12937">
    <property type="entry name" value="F-box-like"/>
    <property type="match status" value="1"/>
</dbReference>
<dbReference type="Gene3D" id="1.20.1280.50">
    <property type="match status" value="1"/>
</dbReference>
<evidence type="ECO:0000313" key="3">
    <source>
        <dbReference type="Proteomes" id="UP000054144"/>
    </source>
</evidence>
<dbReference type="InterPro" id="IPR001810">
    <property type="entry name" value="F-box_dom"/>
</dbReference>
<dbReference type="SUPFAM" id="SSF81383">
    <property type="entry name" value="F-box domain"/>
    <property type="match status" value="1"/>
</dbReference>
<protein>
    <recommendedName>
        <fullName evidence="1">F-box domain-containing protein</fullName>
    </recommendedName>
</protein>
<dbReference type="AlphaFoldDB" id="A0A0D7AD17"/>
<reference evidence="2 3" key="1">
    <citation type="journal article" date="2015" name="Fungal Genet. Biol.">
        <title>Evolution of novel wood decay mechanisms in Agaricales revealed by the genome sequences of Fistulina hepatica and Cylindrobasidium torrendii.</title>
        <authorList>
            <person name="Floudas D."/>
            <person name="Held B.W."/>
            <person name="Riley R."/>
            <person name="Nagy L.G."/>
            <person name="Koehler G."/>
            <person name="Ransdell A.S."/>
            <person name="Younus H."/>
            <person name="Chow J."/>
            <person name="Chiniquy J."/>
            <person name="Lipzen A."/>
            <person name="Tritt A."/>
            <person name="Sun H."/>
            <person name="Haridas S."/>
            <person name="LaButti K."/>
            <person name="Ohm R.A."/>
            <person name="Kues U."/>
            <person name="Blanchette R.A."/>
            <person name="Grigoriev I.V."/>
            <person name="Minto R.E."/>
            <person name="Hibbett D.S."/>
        </authorList>
    </citation>
    <scope>NUCLEOTIDE SEQUENCE [LARGE SCALE GENOMIC DNA]</scope>
    <source>
        <strain evidence="2 3">ATCC 64428</strain>
    </source>
</reference>
<name>A0A0D7AD17_9AGAR</name>
<proteinExistence type="predicted"/>